<dbReference type="GO" id="GO:0005737">
    <property type="term" value="C:cytoplasm"/>
    <property type="evidence" value="ECO:0007669"/>
    <property type="project" value="UniProtKB-SubCell"/>
</dbReference>
<dbReference type="GO" id="GO:0005975">
    <property type="term" value="P:carbohydrate metabolic process"/>
    <property type="evidence" value="ECO:0007669"/>
    <property type="project" value="InterPro"/>
</dbReference>
<dbReference type="GO" id="GO:0046872">
    <property type="term" value="F:metal ion binding"/>
    <property type="evidence" value="ECO:0007669"/>
    <property type="project" value="UniProtKB-KW"/>
</dbReference>
<sequence length="361" mass="39373">MRILVVPSRVRVSRLARAATGLSLRGHEVSWWGTPALPRESGPRALLGLHALWGTRAELVVGDADRIATASLLGRQVGARCMVLELGLDQVARWTWFDRWAWHTLHSHGLIAAEAAATFRDRAPSIDPERVGLWPDEVATAPVDAGDPDVEILERACERSLARQRGRAPRPAVFVDRDGTLVREVGYLANPTDLEILPGVPEALRRLQAAGYAIVVVSNQSGVARGLFPRARVYEIMGHLRRGLRSHGVELDGIYVCPHAPEDECPCRKPKPGLLERASEDLELALGRSVIVGDKWIDVAAGHGAGTRGILVRSGYGRDQEREIVATLDERRPEAICDDFGAAADWILAAELDQPEATRAG</sequence>
<comment type="caution">
    <text evidence="8">The sequence shown here is derived from an EMBL/GenBank/DDBJ whole genome shotgun (WGS) entry which is preliminary data.</text>
</comment>
<dbReference type="Gene3D" id="3.40.50.1000">
    <property type="entry name" value="HAD superfamily/HAD-like"/>
    <property type="match status" value="1"/>
</dbReference>
<evidence type="ECO:0000256" key="4">
    <source>
        <dbReference type="ARBA" id="ARBA00022723"/>
    </source>
</evidence>
<name>A0A538TY82_UNCEI</name>
<dbReference type="CDD" id="cd07503">
    <property type="entry name" value="HAD_HisB-N"/>
    <property type="match status" value="1"/>
</dbReference>
<dbReference type="InterPro" id="IPR006549">
    <property type="entry name" value="HAD-SF_hydro_IIIA"/>
</dbReference>
<dbReference type="InterPro" id="IPR023214">
    <property type="entry name" value="HAD_sf"/>
</dbReference>
<keyword evidence="5 8" id="KW-0378">Hydrolase</keyword>
<dbReference type="PANTHER" id="PTHR42891">
    <property type="entry name" value="D-GLYCERO-BETA-D-MANNO-HEPTOSE-1,7-BISPHOSPHATE 7-PHOSPHATASE"/>
    <property type="match status" value="1"/>
</dbReference>
<dbReference type="GO" id="GO:0016791">
    <property type="term" value="F:phosphatase activity"/>
    <property type="evidence" value="ECO:0007669"/>
    <property type="project" value="InterPro"/>
</dbReference>
<evidence type="ECO:0000256" key="3">
    <source>
        <dbReference type="ARBA" id="ARBA00022490"/>
    </source>
</evidence>
<evidence type="ECO:0000313" key="8">
    <source>
        <dbReference type="EMBL" id="TMQ68602.1"/>
    </source>
</evidence>
<dbReference type="PANTHER" id="PTHR42891:SF1">
    <property type="entry name" value="D-GLYCERO-BETA-D-MANNO-HEPTOSE-1,7-BISPHOSPHATE 7-PHOSPHATASE"/>
    <property type="match status" value="1"/>
</dbReference>
<dbReference type="NCBIfam" id="TIGR01656">
    <property type="entry name" value="Histidinol-ppas"/>
    <property type="match status" value="1"/>
</dbReference>
<dbReference type="InterPro" id="IPR004446">
    <property type="entry name" value="Heptose_bisP_phosphatase"/>
</dbReference>
<gene>
    <name evidence="8" type="ORF">E6K78_00305</name>
</gene>
<dbReference type="AlphaFoldDB" id="A0A538TY82"/>
<comment type="subcellular location">
    <subcellularLocation>
        <location evidence="1">Cytoplasm</location>
    </subcellularLocation>
</comment>
<dbReference type="InterPro" id="IPR006543">
    <property type="entry name" value="Histidinol-phos"/>
</dbReference>
<evidence type="ECO:0000256" key="5">
    <source>
        <dbReference type="ARBA" id="ARBA00022801"/>
    </source>
</evidence>
<keyword evidence="3" id="KW-0963">Cytoplasm</keyword>
<organism evidence="8 9">
    <name type="scientific">Eiseniibacteriota bacterium</name>
    <dbReference type="NCBI Taxonomy" id="2212470"/>
    <lineage>
        <taxon>Bacteria</taxon>
        <taxon>Candidatus Eiseniibacteriota</taxon>
    </lineage>
</organism>
<evidence type="ECO:0000256" key="7">
    <source>
        <dbReference type="ARBA" id="ARBA00031828"/>
    </source>
</evidence>
<comment type="similarity">
    <text evidence="2">Belongs to the GmhB family.</text>
</comment>
<protein>
    <recommendedName>
        <fullName evidence="7">D,D-heptose 1,7-bisphosphate phosphatase</fullName>
    </recommendedName>
</protein>
<dbReference type="EMBL" id="VBOY01000006">
    <property type="protein sequence ID" value="TMQ68602.1"/>
    <property type="molecule type" value="Genomic_DNA"/>
</dbReference>
<evidence type="ECO:0000313" key="9">
    <source>
        <dbReference type="Proteomes" id="UP000316609"/>
    </source>
</evidence>
<evidence type="ECO:0000256" key="2">
    <source>
        <dbReference type="ARBA" id="ARBA00005628"/>
    </source>
</evidence>
<proteinExistence type="inferred from homology"/>
<reference evidence="8 9" key="1">
    <citation type="journal article" date="2019" name="Nat. Microbiol.">
        <title>Mediterranean grassland soil C-N compound turnover is dependent on rainfall and depth, and is mediated by genomically divergent microorganisms.</title>
        <authorList>
            <person name="Diamond S."/>
            <person name="Andeer P.F."/>
            <person name="Li Z."/>
            <person name="Crits-Christoph A."/>
            <person name="Burstein D."/>
            <person name="Anantharaman K."/>
            <person name="Lane K.R."/>
            <person name="Thomas B.C."/>
            <person name="Pan C."/>
            <person name="Northen T.R."/>
            <person name="Banfield J.F."/>
        </authorList>
    </citation>
    <scope>NUCLEOTIDE SEQUENCE [LARGE SCALE GENOMIC DNA]</scope>
    <source>
        <strain evidence="8">WS_8</strain>
    </source>
</reference>
<dbReference type="NCBIfam" id="TIGR01662">
    <property type="entry name" value="HAD-SF-IIIA"/>
    <property type="match status" value="1"/>
</dbReference>
<dbReference type="SUPFAM" id="SSF56784">
    <property type="entry name" value="HAD-like"/>
    <property type="match status" value="1"/>
</dbReference>
<dbReference type="InterPro" id="IPR036412">
    <property type="entry name" value="HAD-like_sf"/>
</dbReference>
<evidence type="ECO:0000256" key="1">
    <source>
        <dbReference type="ARBA" id="ARBA00004496"/>
    </source>
</evidence>
<accession>A0A538TY82</accession>
<dbReference type="Pfam" id="PF13242">
    <property type="entry name" value="Hydrolase_like"/>
    <property type="match status" value="1"/>
</dbReference>
<evidence type="ECO:0000256" key="6">
    <source>
        <dbReference type="ARBA" id="ARBA00023277"/>
    </source>
</evidence>
<keyword evidence="4" id="KW-0479">Metal-binding</keyword>
<dbReference type="Proteomes" id="UP000316609">
    <property type="component" value="Unassembled WGS sequence"/>
</dbReference>
<keyword evidence="6" id="KW-0119">Carbohydrate metabolism</keyword>